<feature type="domain" description="Glycosyltransferase 2-like" evidence="1">
    <location>
        <begin position="10"/>
        <end position="165"/>
    </location>
</feature>
<evidence type="ECO:0000259" key="1">
    <source>
        <dbReference type="Pfam" id="PF00535"/>
    </source>
</evidence>
<evidence type="ECO:0000313" key="2">
    <source>
        <dbReference type="EMBL" id="MCT7969412.1"/>
    </source>
</evidence>
<dbReference type="RefSeq" id="WP_368008878.1">
    <property type="nucleotide sequence ID" value="NZ_JAMXFF010000049.1"/>
</dbReference>
<dbReference type="InterPro" id="IPR029044">
    <property type="entry name" value="Nucleotide-diphossugar_trans"/>
</dbReference>
<dbReference type="EMBL" id="JAMXFF010000049">
    <property type="protein sequence ID" value="MCT7969412.1"/>
    <property type="molecule type" value="Genomic_DNA"/>
</dbReference>
<sequence>MNQQTQPFVSTIIPVLNDPKRLQLCLEALENQTYPKHLYEVLVVDNGSDESIEPVVRQFKQAKMLLEPSPGSYTARNKGILQAKGEVLAFTDADCIPQFDWLEKGTAHLLSVPNCGLVGGNVLFSFKNPHRPTAAELYDQFFFLQQEYYLEYQQFAATANVFTYKQVFEQVGLFNSNLKSGGDREWGKRVFAAGYTQSFAADAAICHPARDSVQKLQRKVTRVARATYDLNRHRPNFPWVLLKFILADLKPPLRIWFRIGNNNRPNDLPYKLEFMTLLIWMKWVKAREKIKLLFTDFIPNQPRFRLPRPVNAEISKPRENGEVQPLNLD</sequence>
<protein>
    <submittedName>
        <fullName evidence="2">Glycosyltransferase</fullName>
        <ecNumber evidence="2">2.4.-.-</ecNumber>
    </submittedName>
</protein>
<dbReference type="Gene3D" id="3.90.550.10">
    <property type="entry name" value="Spore Coat Polysaccharide Biosynthesis Protein SpsA, Chain A"/>
    <property type="match status" value="1"/>
</dbReference>
<dbReference type="Proteomes" id="UP001525890">
    <property type="component" value="Unassembled WGS sequence"/>
</dbReference>
<dbReference type="Pfam" id="PF00535">
    <property type="entry name" value="Glycos_transf_2"/>
    <property type="match status" value="1"/>
</dbReference>
<comment type="caution">
    <text evidence="2">The sequence shown here is derived from an EMBL/GenBank/DDBJ whole genome shotgun (WGS) entry which is preliminary data.</text>
</comment>
<organism evidence="2 3">
    <name type="scientific">Laspinema palackyanum D2a</name>
    <dbReference type="NCBI Taxonomy" id="2953684"/>
    <lineage>
        <taxon>Bacteria</taxon>
        <taxon>Bacillati</taxon>
        <taxon>Cyanobacteriota</taxon>
        <taxon>Cyanophyceae</taxon>
        <taxon>Oscillatoriophycideae</taxon>
        <taxon>Oscillatoriales</taxon>
        <taxon>Laspinemataceae</taxon>
        <taxon>Laspinema</taxon>
        <taxon>Laspinema palackyanum</taxon>
    </lineage>
</organism>
<dbReference type="PANTHER" id="PTHR43685">
    <property type="entry name" value="GLYCOSYLTRANSFERASE"/>
    <property type="match status" value="1"/>
</dbReference>
<dbReference type="EC" id="2.4.-.-" evidence="2"/>
<dbReference type="GO" id="GO:0016757">
    <property type="term" value="F:glycosyltransferase activity"/>
    <property type="evidence" value="ECO:0007669"/>
    <property type="project" value="UniProtKB-KW"/>
</dbReference>
<reference evidence="2 3" key="1">
    <citation type="journal article" date="2022" name="Front. Microbiol.">
        <title>High genomic differentiation and limited gene flow indicate recent cryptic speciation within the genus Laspinema (cyanobacteria).</title>
        <authorList>
            <person name="Stanojkovic A."/>
            <person name="Skoupy S."/>
            <person name="Skaloud P."/>
            <person name="Dvorak P."/>
        </authorList>
    </citation>
    <scope>NUCLEOTIDE SEQUENCE [LARGE SCALE GENOMIC DNA]</scope>
    <source>
        <strain evidence="2 3">D2a</strain>
    </source>
</reference>
<dbReference type="PANTHER" id="PTHR43685:SF2">
    <property type="entry name" value="GLYCOSYLTRANSFERASE 2-LIKE DOMAIN-CONTAINING PROTEIN"/>
    <property type="match status" value="1"/>
</dbReference>
<keyword evidence="2" id="KW-0328">Glycosyltransferase</keyword>
<name>A0ABT2N192_9CYAN</name>
<dbReference type="InterPro" id="IPR050834">
    <property type="entry name" value="Glycosyltransf_2"/>
</dbReference>
<evidence type="ECO:0000313" key="3">
    <source>
        <dbReference type="Proteomes" id="UP001525890"/>
    </source>
</evidence>
<accession>A0ABT2N192</accession>
<proteinExistence type="predicted"/>
<keyword evidence="2" id="KW-0808">Transferase</keyword>
<dbReference type="InterPro" id="IPR001173">
    <property type="entry name" value="Glyco_trans_2-like"/>
</dbReference>
<dbReference type="SUPFAM" id="SSF53448">
    <property type="entry name" value="Nucleotide-diphospho-sugar transferases"/>
    <property type="match status" value="1"/>
</dbReference>
<keyword evidence="3" id="KW-1185">Reference proteome</keyword>
<gene>
    <name evidence="2" type="ORF">NG799_24145</name>
</gene>